<feature type="domain" description="Acyltransferase 3" evidence="8">
    <location>
        <begin position="14"/>
        <end position="347"/>
    </location>
</feature>
<keyword evidence="4 7" id="KW-0812">Transmembrane</keyword>
<gene>
    <name evidence="9" type="ORF">A8L45_18750</name>
</gene>
<evidence type="ECO:0000256" key="4">
    <source>
        <dbReference type="ARBA" id="ARBA00022692"/>
    </source>
</evidence>
<organism evidence="9 10">
    <name type="scientific">Veronia pacifica</name>
    <dbReference type="NCBI Taxonomy" id="1080227"/>
    <lineage>
        <taxon>Bacteria</taxon>
        <taxon>Pseudomonadati</taxon>
        <taxon>Pseudomonadota</taxon>
        <taxon>Gammaproteobacteria</taxon>
        <taxon>Vibrionales</taxon>
        <taxon>Vibrionaceae</taxon>
        <taxon>Veronia</taxon>
    </lineage>
</organism>
<protein>
    <recommendedName>
        <fullName evidence="8">Acyltransferase 3 domain-containing protein</fullName>
    </recommendedName>
</protein>
<feature type="transmembrane region" description="Helical" evidence="7">
    <location>
        <begin position="56"/>
        <end position="77"/>
    </location>
</feature>
<sequence length="363" mass="41947">MKVNNTTYINRVFFLDLLRTIAILGVIAIHITGYFVTNYQTYEGVTWWFANVLNSTSRFAIPIFLMLSGALLLNGKLDEDPLTVAKRRIIKLGIPFIIWSIIYTLYKYLMFETQSLSVIDLAKKAIVEFASNDVYSHLWFMYVITAIYLVSPFIHRAVYGAQEMEIRYLLILWFVVTVCLFTIQQVYAHFNNGFRYPLVNIDIPIAAEHTGYFILGYYLYRFDMPSQWRNVFYWMGGLSLLVTPLATFLMTVDAGQLVESFYHPFAITNLFTSTALFLVCKHRSWEGLPDKLRVLIVSISAATFGIYFIHMIVQDLVMRHMDFGQSITLVSRIVVDSLLVLVVSFVIIKLFNLHQRVARYLGA</sequence>
<name>A0A1C3ECK2_9GAMM</name>
<evidence type="ECO:0000256" key="1">
    <source>
        <dbReference type="ARBA" id="ARBA00004651"/>
    </source>
</evidence>
<dbReference type="PANTHER" id="PTHR40074:SF2">
    <property type="entry name" value="O-ACETYLTRANSFERASE WECH"/>
    <property type="match status" value="1"/>
</dbReference>
<feature type="transmembrane region" description="Helical" evidence="7">
    <location>
        <begin position="199"/>
        <end position="219"/>
    </location>
</feature>
<feature type="transmembrane region" description="Helical" evidence="7">
    <location>
        <begin position="231"/>
        <end position="249"/>
    </location>
</feature>
<dbReference type="Pfam" id="PF01757">
    <property type="entry name" value="Acyl_transf_3"/>
    <property type="match status" value="1"/>
</dbReference>
<feature type="transmembrane region" description="Helical" evidence="7">
    <location>
        <begin position="134"/>
        <end position="154"/>
    </location>
</feature>
<dbReference type="InterPro" id="IPR002656">
    <property type="entry name" value="Acyl_transf_3_dom"/>
</dbReference>
<evidence type="ECO:0000256" key="3">
    <source>
        <dbReference type="ARBA" id="ARBA00022475"/>
    </source>
</evidence>
<feature type="transmembrane region" description="Helical" evidence="7">
    <location>
        <begin position="166"/>
        <end position="187"/>
    </location>
</feature>
<dbReference type="GO" id="GO:0009246">
    <property type="term" value="P:enterobacterial common antigen biosynthetic process"/>
    <property type="evidence" value="ECO:0007669"/>
    <property type="project" value="TreeGrafter"/>
</dbReference>
<dbReference type="GO" id="GO:0005886">
    <property type="term" value="C:plasma membrane"/>
    <property type="evidence" value="ECO:0007669"/>
    <property type="project" value="UniProtKB-SubCell"/>
</dbReference>
<feature type="transmembrane region" description="Helical" evidence="7">
    <location>
        <begin position="333"/>
        <end position="351"/>
    </location>
</feature>
<dbReference type="OrthoDB" id="1072135at2"/>
<dbReference type="STRING" id="1080227.A8L45_18750"/>
<feature type="transmembrane region" description="Helical" evidence="7">
    <location>
        <begin position="261"/>
        <end position="280"/>
    </location>
</feature>
<keyword evidence="5 7" id="KW-1133">Transmembrane helix</keyword>
<dbReference type="GO" id="GO:0016413">
    <property type="term" value="F:O-acetyltransferase activity"/>
    <property type="evidence" value="ECO:0007669"/>
    <property type="project" value="TreeGrafter"/>
</dbReference>
<evidence type="ECO:0000313" key="9">
    <source>
        <dbReference type="EMBL" id="ODA30914.1"/>
    </source>
</evidence>
<comment type="subcellular location">
    <subcellularLocation>
        <location evidence="1">Cell membrane</location>
        <topology evidence="1">Multi-pass membrane protein</topology>
    </subcellularLocation>
</comment>
<feature type="transmembrane region" description="Helical" evidence="7">
    <location>
        <begin position="89"/>
        <end position="106"/>
    </location>
</feature>
<dbReference type="AlphaFoldDB" id="A0A1C3ECK2"/>
<feature type="transmembrane region" description="Helical" evidence="7">
    <location>
        <begin position="292"/>
        <end position="313"/>
    </location>
</feature>
<reference evidence="9 10" key="1">
    <citation type="submission" date="2016-05" db="EMBL/GenBank/DDBJ databases">
        <title>Genomic Taxonomy of the Vibrionaceae.</title>
        <authorList>
            <person name="Gomez-Gil B."/>
            <person name="Enciso-Ibarra J."/>
        </authorList>
    </citation>
    <scope>NUCLEOTIDE SEQUENCE [LARGE SCALE GENOMIC DNA]</scope>
    <source>
        <strain evidence="9 10">CAIM 1920</strain>
    </source>
</reference>
<keyword evidence="10" id="KW-1185">Reference proteome</keyword>
<keyword evidence="3" id="KW-1003">Cell membrane</keyword>
<comment type="caution">
    <text evidence="9">The sequence shown here is derived from an EMBL/GenBank/DDBJ whole genome shotgun (WGS) entry which is preliminary data.</text>
</comment>
<accession>A0A1C3ECK2</accession>
<dbReference type="EMBL" id="LYBM01000044">
    <property type="protein sequence ID" value="ODA30914.1"/>
    <property type="molecule type" value="Genomic_DNA"/>
</dbReference>
<evidence type="ECO:0000313" key="10">
    <source>
        <dbReference type="Proteomes" id="UP000094936"/>
    </source>
</evidence>
<keyword evidence="6 7" id="KW-0472">Membrane</keyword>
<comment type="similarity">
    <text evidence="2">Belongs to the acyltransferase 3 family.</text>
</comment>
<evidence type="ECO:0000256" key="2">
    <source>
        <dbReference type="ARBA" id="ARBA00007400"/>
    </source>
</evidence>
<evidence type="ECO:0000256" key="6">
    <source>
        <dbReference type="ARBA" id="ARBA00023136"/>
    </source>
</evidence>
<dbReference type="PANTHER" id="PTHR40074">
    <property type="entry name" value="O-ACETYLTRANSFERASE WECH"/>
    <property type="match status" value="1"/>
</dbReference>
<evidence type="ECO:0000256" key="5">
    <source>
        <dbReference type="ARBA" id="ARBA00022989"/>
    </source>
</evidence>
<dbReference type="Proteomes" id="UP000094936">
    <property type="component" value="Unassembled WGS sequence"/>
</dbReference>
<evidence type="ECO:0000259" key="8">
    <source>
        <dbReference type="Pfam" id="PF01757"/>
    </source>
</evidence>
<feature type="transmembrane region" description="Helical" evidence="7">
    <location>
        <begin position="12"/>
        <end position="36"/>
    </location>
</feature>
<evidence type="ECO:0000256" key="7">
    <source>
        <dbReference type="SAM" id="Phobius"/>
    </source>
</evidence>
<proteinExistence type="inferred from homology"/>